<keyword evidence="3" id="KW-1185">Reference proteome</keyword>
<dbReference type="GO" id="GO:1904262">
    <property type="term" value="P:negative regulation of TORC1 signaling"/>
    <property type="evidence" value="ECO:0007669"/>
    <property type="project" value="TreeGrafter"/>
</dbReference>
<dbReference type="SUPFAM" id="SSF158548">
    <property type="entry name" value="FLJ32549 domain-like"/>
    <property type="match status" value="1"/>
</dbReference>
<dbReference type="Pfam" id="PF09404">
    <property type="entry name" value="C12orf66_like"/>
    <property type="match status" value="1"/>
</dbReference>
<reference evidence="2" key="1">
    <citation type="journal article" date="2020" name="Fungal Divers.">
        <title>Resolving the Mortierellaceae phylogeny through synthesis of multi-gene phylogenetics and phylogenomics.</title>
        <authorList>
            <person name="Vandepol N."/>
            <person name="Liber J."/>
            <person name="Desiro A."/>
            <person name="Na H."/>
            <person name="Kennedy M."/>
            <person name="Barry K."/>
            <person name="Grigoriev I.V."/>
            <person name="Miller A.N."/>
            <person name="O'Donnell K."/>
            <person name="Stajich J.E."/>
            <person name="Bonito G."/>
        </authorList>
    </citation>
    <scope>NUCLEOTIDE SEQUENCE</scope>
    <source>
        <strain evidence="2">NRRL 2591</strain>
    </source>
</reference>
<evidence type="ECO:0000313" key="3">
    <source>
        <dbReference type="Proteomes" id="UP000723463"/>
    </source>
</evidence>
<dbReference type="GO" id="GO:0061462">
    <property type="term" value="P:protein localization to lysosome"/>
    <property type="evidence" value="ECO:0007669"/>
    <property type="project" value="TreeGrafter"/>
</dbReference>
<dbReference type="PANTHER" id="PTHR31581">
    <property type="entry name" value="KICSTOR COMPLEX PROTEIN C12ORF66"/>
    <property type="match status" value="1"/>
</dbReference>
<evidence type="ECO:0000313" key="2">
    <source>
        <dbReference type="EMBL" id="KAF9539871.1"/>
    </source>
</evidence>
<dbReference type="AlphaFoldDB" id="A0A9P6K030"/>
<accession>A0A9P6K030</accession>
<sequence length="472" mass="53419">MFSRDCAEFIKALGSFDYVCANKHLMRIKAYPSAVSICSKVIQCEGVYSSMQFLKPKMFRREDHLYHMYSDLLAEIERETLSYRDISIEIYGSGETEQSGGGGSRAIITRQQQGSSGNSSPALNMSEASQPSIHQHIANNFIGGGGGGSGGNGRDYIPSNTSPTYSHHAGQGSYYGREDQSAADHVILYTILRELCSLRMALIGIMLSMSTVDIDVKGILPETERVLQLYGAGTVEIQNSVLGLGIECEIQLLRHSLLIDRAIAEYDLQKSAIHLHLAHVALFEWRRLSLEQEYSEKSYHRPEETTWRQYNIFASVDEKSKSAVKAKFNLQPNHLLWLHRWITSEKSKMTIYFMDNLLEKEQAMGGDERSLWAGIDPDMHGIYPPEPPRDHWPNIISIMQGSFSILRQFRSQYFYDRKIGCTYYVARADQHVSIVIIYLDKHPQPDTGAMDFLQLLASKLRHTDVLTALRSD</sequence>
<evidence type="ECO:0000256" key="1">
    <source>
        <dbReference type="SAM" id="MobiDB-lite"/>
    </source>
</evidence>
<comment type="caution">
    <text evidence="2">The sequence shown here is derived from an EMBL/GenBank/DDBJ whole genome shotgun (WGS) entry which is preliminary data.</text>
</comment>
<protein>
    <submittedName>
        <fullName evidence="2">Uncharacterized protein</fullName>
    </submittedName>
</protein>
<dbReference type="Proteomes" id="UP000723463">
    <property type="component" value="Unassembled WGS sequence"/>
</dbReference>
<name>A0A9P6K030_9FUNG</name>
<dbReference type="GO" id="GO:0042149">
    <property type="term" value="P:cellular response to glucose starvation"/>
    <property type="evidence" value="ECO:0007669"/>
    <property type="project" value="TreeGrafter"/>
</dbReference>
<dbReference type="InterPro" id="IPR018544">
    <property type="entry name" value="KICS_2"/>
</dbReference>
<dbReference type="GO" id="GO:0034198">
    <property type="term" value="P:cellular response to amino acid starvation"/>
    <property type="evidence" value="ECO:0007669"/>
    <property type="project" value="TreeGrafter"/>
</dbReference>
<dbReference type="Gene3D" id="3.30.450.240">
    <property type="match status" value="1"/>
</dbReference>
<organism evidence="2 3">
    <name type="scientific">Mortierella hygrophila</name>
    <dbReference type="NCBI Taxonomy" id="979708"/>
    <lineage>
        <taxon>Eukaryota</taxon>
        <taxon>Fungi</taxon>
        <taxon>Fungi incertae sedis</taxon>
        <taxon>Mucoromycota</taxon>
        <taxon>Mortierellomycotina</taxon>
        <taxon>Mortierellomycetes</taxon>
        <taxon>Mortierellales</taxon>
        <taxon>Mortierellaceae</taxon>
        <taxon>Mortierella</taxon>
    </lineage>
</organism>
<dbReference type="PANTHER" id="PTHR31581:SF1">
    <property type="entry name" value="KICSTOR SUBUNIT 2"/>
    <property type="match status" value="1"/>
</dbReference>
<dbReference type="EMBL" id="JAAAXW010000225">
    <property type="protein sequence ID" value="KAF9539871.1"/>
    <property type="molecule type" value="Genomic_DNA"/>
</dbReference>
<dbReference type="SUPFAM" id="SSF160651">
    <property type="entry name" value="FLJ32549 C-terminal domain-like"/>
    <property type="match status" value="1"/>
</dbReference>
<gene>
    <name evidence="2" type="ORF">EC957_004879</name>
</gene>
<dbReference type="InterPro" id="IPR038060">
    <property type="entry name" value="C12orf66-like_central_sf"/>
</dbReference>
<dbReference type="Gene3D" id="1.10.3450.30">
    <property type="match status" value="1"/>
</dbReference>
<feature type="region of interest" description="Disordered" evidence="1">
    <location>
        <begin position="149"/>
        <end position="173"/>
    </location>
</feature>
<proteinExistence type="predicted"/>